<dbReference type="InterPro" id="IPR004871">
    <property type="entry name" value="RSE1/DDB1/CPSF1_C"/>
</dbReference>
<feature type="domain" description="RSE1/DDB1/CPSF1 first beta-propeller" evidence="4">
    <location>
        <begin position="18"/>
        <end position="411"/>
    </location>
</feature>
<protein>
    <recommendedName>
        <fullName evidence="7">DNA damage-binding protein 1</fullName>
    </recommendedName>
</protein>
<keyword evidence="2" id="KW-0539">Nucleus</keyword>
<dbReference type="Pfam" id="PF10433">
    <property type="entry name" value="Beta-prop_RSE1_1st"/>
    <property type="match status" value="1"/>
</dbReference>
<evidence type="ECO:0000313" key="6">
    <source>
        <dbReference type="Proteomes" id="UP000663699"/>
    </source>
</evidence>
<sequence>MNKEDNYIIRTIIHSPIVNFVFCGAFRNPNIQDIILIKEDSIELYSLSFSGLTTRISSQPLFSRIRDAKILKTIKRVHESENKDIAGIDLLITTNEDGYLSFSIYGLNKKNKYISQNSQSIIFQSLNIENRFYVIEEIKISNYGCDLKNMGHRIALDPLMRFIALTDALNTVEIFRLNPFTKKNQSFVIETIKRNLFGTILLMDFIKYLTTDTFCYLVFYIINRDKRSYITLCRWNSEEPLVSIDFSTSISLPLFSDLSLPIYLISFFNSSGDFSLIYNNKIICISVLQFFSNNSNFKYFDIKHNGIITAHSIDENVYEDTNILYLGTDTGDLVYIKIKNQEIEYLNLGSINPVGKAMEIINSLTISQHLIFISGDMCDNGIYLVNSLLQENNDMPNKISKNTAPILIQNFPNWSPVCDFKVLEKETILINETQVQNKKNRLYLCAGRAPEGKVAELKTGIKAKIILQVEDFDGIENFWILKSNKLDSIYIIISFPWQTQLLELTKNGELYDRSNNSQLEQETFTISAGLFNDTHIIQIVQKKINIFPLPYFEKLDSKTHLLDDTQFITSSSIHNSIITMSVKAEDSILIYLIKLSINEQSIISLTQIGDPIEIIEEPSTITMIIDQDFNFKSDFSIHSDCENIKPLIFLLVGTHKPSFIIFKLSSTDKILISDISLENFTNLAGSIPESSCLLKISANPILLLGLRNGLLLKWEINYINENIELNFIGLNVFGSLPLKCVSNSQLSAAYVAGDGIWMINSHNNTMEITEIVLDHQIKTYPTLILPFNDLLEQYEIKSFACISKETFLIAELDNSESICMQYINIKENSRRILYDSNLKLLVVASDLSSLTIDNSFLNKRFRNSCDLKFISLSTGTIVSNNPLIDNKTQEYIFDTHETIYALSDWTIFYKNKSYHHIIVGTSIIDFSGVLRGNLHILMAFYKHEKIQVKRINKISLDYPVYSISPIGKYGIAFSSDSIILIKQFDIETRRFKKFSTKYKLESPIISMKIKNNTIYASCQKNSVIVLNYDPIKNSLKPIMNDTIPRLSLDNFVIDNNVFCSDKERGLVCLTEDCYQERHLNLNFSVKLPSSISKFQKWEKYYHPFIIGSGINGSFYTIMSCPKDDFKIYQVLISSWLQFFNSNSLMDKEKFPILGENCLDGDFLETIILYDWDSIPILSTVLSNCHDDSKKDYILKIKLLRSIFSQTIF</sequence>
<dbReference type="InterPro" id="IPR015943">
    <property type="entry name" value="WD40/YVTN_repeat-like_dom_sf"/>
</dbReference>
<dbReference type="OrthoDB" id="20774at2759"/>
<evidence type="ECO:0000313" key="5">
    <source>
        <dbReference type="EMBL" id="QSL65388.1"/>
    </source>
</evidence>
<name>A0A899G210_9ASCO</name>
<comment type="subcellular location">
    <subcellularLocation>
        <location evidence="1">Nucleus</location>
    </subcellularLocation>
</comment>
<gene>
    <name evidence="5" type="ORF">MERGE_002698</name>
</gene>
<dbReference type="InterPro" id="IPR050358">
    <property type="entry name" value="RSE1/DDB1/CFT1"/>
</dbReference>
<evidence type="ECO:0008006" key="7">
    <source>
        <dbReference type="Google" id="ProtNLM"/>
    </source>
</evidence>
<evidence type="ECO:0000259" key="4">
    <source>
        <dbReference type="Pfam" id="PF10433"/>
    </source>
</evidence>
<evidence type="ECO:0000256" key="2">
    <source>
        <dbReference type="ARBA" id="ARBA00023242"/>
    </source>
</evidence>
<evidence type="ECO:0000256" key="1">
    <source>
        <dbReference type="ARBA" id="ARBA00004123"/>
    </source>
</evidence>
<dbReference type="Gene3D" id="2.130.10.10">
    <property type="entry name" value="YVTN repeat-like/Quinoprotein amine dehydrogenase"/>
    <property type="match status" value="2"/>
</dbReference>
<dbReference type="GO" id="GO:0005634">
    <property type="term" value="C:nucleus"/>
    <property type="evidence" value="ECO:0007669"/>
    <property type="project" value="UniProtKB-SubCell"/>
</dbReference>
<keyword evidence="6" id="KW-1185">Reference proteome</keyword>
<accession>A0A899G210</accession>
<feature type="domain" description="RSE1/DDB1/CPSF1 C-terminal" evidence="3">
    <location>
        <begin position="886"/>
        <end position="1131"/>
    </location>
</feature>
<proteinExistence type="predicted"/>
<reference evidence="5" key="1">
    <citation type="submission" date="2020-06" db="EMBL/GenBank/DDBJ databases">
        <title>Genomes of multiple members of Pneumocystis genus reveal paths to human pathogen Pneumocystis jirovecii.</title>
        <authorList>
            <person name="Cisse O.H."/>
            <person name="Ma L."/>
            <person name="Dekker J."/>
            <person name="Khil P."/>
            <person name="Jo J."/>
            <person name="Brenchley J."/>
            <person name="Blair R."/>
            <person name="Pahar B."/>
            <person name="Chabe M."/>
            <person name="Van Rompay K.A."/>
            <person name="Keesler R."/>
            <person name="Sukura A."/>
            <person name="Hirsch V."/>
            <person name="Kutty G."/>
            <person name="Liu Y."/>
            <person name="Peng L."/>
            <person name="Chen J."/>
            <person name="Song J."/>
            <person name="Weissenbacher-Lang C."/>
            <person name="Xu J."/>
            <person name="Upham N.S."/>
            <person name="Stajich J.E."/>
            <person name="Cuomo C.A."/>
            <person name="Cushion M.T."/>
            <person name="Kovacs J.A."/>
        </authorList>
    </citation>
    <scope>NUCLEOTIDE SEQUENCE</scope>
    <source>
        <strain evidence="5">2A</strain>
    </source>
</reference>
<dbReference type="Pfam" id="PF03178">
    <property type="entry name" value="CPSF_A"/>
    <property type="match status" value="1"/>
</dbReference>
<dbReference type="AlphaFoldDB" id="A0A899G210"/>
<dbReference type="PANTHER" id="PTHR10644">
    <property type="entry name" value="DNA REPAIR/RNA PROCESSING CPSF FAMILY"/>
    <property type="match status" value="1"/>
</dbReference>
<dbReference type="GO" id="GO:0003676">
    <property type="term" value="F:nucleic acid binding"/>
    <property type="evidence" value="ECO:0007669"/>
    <property type="project" value="InterPro"/>
</dbReference>
<dbReference type="EMBL" id="CP054537">
    <property type="protein sequence ID" value="QSL65388.1"/>
    <property type="molecule type" value="Genomic_DNA"/>
</dbReference>
<dbReference type="InterPro" id="IPR018846">
    <property type="entry name" value="Beta-prop_RSE1/DDB1/CPSF1_1st"/>
</dbReference>
<dbReference type="Proteomes" id="UP000663699">
    <property type="component" value="Chromosome 6"/>
</dbReference>
<evidence type="ECO:0000259" key="3">
    <source>
        <dbReference type="Pfam" id="PF03178"/>
    </source>
</evidence>
<organism evidence="5 6">
    <name type="scientific">Pneumocystis wakefieldiae</name>
    <dbReference type="NCBI Taxonomy" id="38082"/>
    <lineage>
        <taxon>Eukaryota</taxon>
        <taxon>Fungi</taxon>
        <taxon>Dikarya</taxon>
        <taxon>Ascomycota</taxon>
        <taxon>Taphrinomycotina</taxon>
        <taxon>Pneumocystomycetes</taxon>
        <taxon>Pneumocystaceae</taxon>
        <taxon>Pneumocystis</taxon>
    </lineage>
</organism>